<organism evidence="1 2">
    <name type="scientific">Allomyces macrogynus (strain ATCC 38327)</name>
    <name type="common">Allomyces javanicus var. macrogynus</name>
    <dbReference type="NCBI Taxonomy" id="578462"/>
    <lineage>
        <taxon>Eukaryota</taxon>
        <taxon>Fungi</taxon>
        <taxon>Fungi incertae sedis</taxon>
        <taxon>Blastocladiomycota</taxon>
        <taxon>Blastocladiomycetes</taxon>
        <taxon>Blastocladiales</taxon>
        <taxon>Blastocladiaceae</taxon>
        <taxon>Allomyces</taxon>
    </lineage>
</organism>
<dbReference type="SUPFAM" id="SSF69322">
    <property type="entry name" value="Tricorn protease domain 2"/>
    <property type="match status" value="1"/>
</dbReference>
<sequence>MTIMDAAFEDGEVSVYGPRNGVEQVLLVMLGYHGHGHMIYSAGLCRTDQGRIVVWFASGRDLFLWRPGAGDPKLLFHDPNQTYTAASMSRSGTWAVLANGTTLIALEVEISRVTQQVRWPMSETGGTAKVVIVPT</sequence>
<dbReference type="EMBL" id="GG745331">
    <property type="protein sequence ID" value="KNE57318.1"/>
    <property type="molecule type" value="Genomic_DNA"/>
</dbReference>
<proteinExistence type="predicted"/>
<name>A0A0L0S450_ALLM3</name>
<reference evidence="2" key="2">
    <citation type="submission" date="2009-11" db="EMBL/GenBank/DDBJ databases">
        <title>The Genome Sequence of Allomyces macrogynus strain ATCC 38327.</title>
        <authorList>
            <consortium name="The Broad Institute Genome Sequencing Platform"/>
            <person name="Russ C."/>
            <person name="Cuomo C."/>
            <person name="Shea T."/>
            <person name="Young S.K."/>
            <person name="Zeng Q."/>
            <person name="Koehrsen M."/>
            <person name="Haas B."/>
            <person name="Borodovsky M."/>
            <person name="Guigo R."/>
            <person name="Alvarado L."/>
            <person name="Berlin A."/>
            <person name="Borenstein D."/>
            <person name="Chen Z."/>
            <person name="Engels R."/>
            <person name="Freedman E."/>
            <person name="Gellesch M."/>
            <person name="Goldberg J."/>
            <person name="Griggs A."/>
            <person name="Gujja S."/>
            <person name="Heiman D."/>
            <person name="Hepburn T."/>
            <person name="Howarth C."/>
            <person name="Jen D."/>
            <person name="Larson L."/>
            <person name="Lewis B."/>
            <person name="Mehta T."/>
            <person name="Park D."/>
            <person name="Pearson M."/>
            <person name="Roberts A."/>
            <person name="Saif S."/>
            <person name="Shenoy N."/>
            <person name="Sisk P."/>
            <person name="Stolte C."/>
            <person name="Sykes S."/>
            <person name="Walk T."/>
            <person name="White J."/>
            <person name="Yandava C."/>
            <person name="Burger G."/>
            <person name="Gray M.W."/>
            <person name="Holland P.W.H."/>
            <person name="King N."/>
            <person name="Lang F.B.F."/>
            <person name="Roger A.J."/>
            <person name="Ruiz-Trillo I."/>
            <person name="Lander E."/>
            <person name="Nusbaum C."/>
        </authorList>
    </citation>
    <scope>NUCLEOTIDE SEQUENCE [LARGE SCALE GENOMIC DNA]</scope>
    <source>
        <strain evidence="2">ATCC 38327</strain>
    </source>
</reference>
<dbReference type="VEuPathDB" id="FungiDB:AMAG_03042"/>
<evidence type="ECO:0000313" key="2">
    <source>
        <dbReference type="Proteomes" id="UP000054350"/>
    </source>
</evidence>
<evidence type="ECO:0000313" key="1">
    <source>
        <dbReference type="EMBL" id="KNE57318.1"/>
    </source>
</evidence>
<dbReference type="AlphaFoldDB" id="A0A0L0S450"/>
<gene>
    <name evidence="1" type="ORF">AMAG_03042</name>
</gene>
<dbReference type="Proteomes" id="UP000054350">
    <property type="component" value="Unassembled WGS sequence"/>
</dbReference>
<keyword evidence="2" id="KW-1185">Reference proteome</keyword>
<accession>A0A0L0S450</accession>
<protein>
    <submittedName>
        <fullName evidence="1">Uncharacterized protein</fullName>
    </submittedName>
</protein>
<reference evidence="1 2" key="1">
    <citation type="submission" date="2009-11" db="EMBL/GenBank/DDBJ databases">
        <title>Annotation of Allomyces macrogynus ATCC 38327.</title>
        <authorList>
            <consortium name="The Broad Institute Genome Sequencing Platform"/>
            <person name="Russ C."/>
            <person name="Cuomo C."/>
            <person name="Burger G."/>
            <person name="Gray M.W."/>
            <person name="Holland P.W.H."/>
            <person name="King N."/>
            <person name="Lang F.B.F."/>
            <person name="Roger A.J."/>
            <person name="Ruiz-Trillo I."/>
            <person name="Young S.K."/>
            <person name="Zeng Q."/>
            <person name="Gargeya S."/>
            <person name="Fitzgerald M."/>
            <person name="Haas B."/>
            <person name="Abouelleil A."/>
            <person name="Alvarado L."/>
            <person name="Arachchi H.M."/>
            <person name="Berlin A."/>
            <person name="Chapman S.B."/>
            <person name="Gearin G."/>
            <person name="Goldberg J."/>
            <person name="Griggs A."/>
            <person name="Gujja S."/>
            <person name="Hansen M."/>
            <person name="Heiman D."/>
            <person name="Howarth C."/>
            <person name="Larimer J."/>
            <person name="Lui A."/>
            <person name="MacDonald P.J.P."/>
            <person name="McCowen C."/>
            <person name="Montmayeur A."/>
            <person name="Murphy C."/>
            <person name="Neiman D."/>
            <person name="Pearson M."/>
            <person name="Priest M."/>
            <person name="Roberts A."/>
            <person name="Saif S."/>
            <person name="Shea T."/>
            <person name="Sisk P."/>
            <person name="Stolte C."/>
            <person name="Sykes S."/>
            <person name="Wortman J."/>
            <person name="Nusbaum C."/>
            <person name="Birren B."/>
        </authorList>
    </citation>
    <scope>NUCLEOTIDE SEQUENCE [LARGE SCALE GENOMIC DNA]</scope>
    <source>
        <strain evidence="1 2">ATCC 38327</strain>
    </source>
</reference>